<sequence>EPTRRHPPRPPRRGAPVVAAGARHVSRDLAGGPRDGLLRRGRGGIHGGGLRPARERASAGGPGAGRMDRRRFRWRPARLRPRRSLLAALPRRPAGRRRAEAAVPAARGAGERDRRGAVRRSHGLAGARRAAAGVAGRVVREPRGAALLRAGGVRQGGRARVSGGRHDRPRVRLPPRL</sequence>
<feature type="region of interest" description="Disordered" evidence="1">
    <location>
        <begin position="88"/>
        <end position="177"/>
    </location>
</feature>
<feature type="compositionally biased region" description="Basic residues" evidence="1">
    <location>
        <begin position="1"/>
        <end position="12"/>
    </location>
</feature>
<feature type="non-terminal residue" evidence="2">
    <location>
        <position position="177"/>
    </location>
</feature>
<feature type="compositionally biased region" description="Basic residues" evidence="1">
    <location>
        <begin position="167"/>
        <end position="177"/>
    </location>
</feature>
<feature type="compositionally biased region" description="Low complexity" evidence="1">
    <location>
        <begin position="14"/>
        <end position="32"/>
    </location>
</feature>
<evidence type="ECO:0000256" key="1">
    <source>
        <dbReference type="SAM" id="MobiDB-lite"/>
    </source>
</evidence>
<feature type="region of interest" description="Disordered" evidence="1">
    <location>
        <begin position="1"/>
        <end position="76"/>
    </location>
</feature>
<feature type="non-terminal residue" evidence="2">
    <location>
        <position position="1"/>
    </location>
</feature>
<dbReference type="EMBL" id="CADCVW010000012">
    <property type="protein sequence ID" value="CAA9482596.1"/>
    <property type="molecule type" value="Genomic_DNA"/>
</dbReference>
<reference evidence="2" key="1">
    <citation type="submission" date="2020-02" db="EMBL/GenBank/DDBJ databases">
        <authorList>
            <person name="Meier V. D."/>
        </authorList>
    </citation>
    <scope>NUCLEOTIDE SEQUENCE</scope>
    <source>
        <strain evidence="2">AVDCRST_MAG39</strain>
    </source>
</reference>
<protein>
    <submittedName>
        <fullName evidence="2">Uncharacterized protein</fullName>
    </submittedName>
</protein>
<organism evidence="2">
    <name type="scientific">uncultured Sphingomonadaceae bacterium</name>
    <dbReference type="NCBI Taxonomy" id="169976"/>
    <lineage>
        <taxon>Bacteria</taxon>
        <taxon>Pseudomonadati</taxon>
        <taxon>Pseudomonadota</taxon>
        <taxon>Alphaproteobacteria</taxon>
        <taxon>Sphingomonadales</taxon>
        <taxon>Sphingomonadaceae</taxon>
        <taxon>environmental samples</taxon>
    </lineage>
</organism>
<feature type="compositionally biased region" description="Low complexity" evidence="1">
    <location>
        <begin position="144"/>
        <end position="162"/>
    </location>
</feature>
<dbReference type="AlphaFoldDB" id="A0A6J4S127"/>
<feature type="compositionally biased region" description="Low complexity" evidence="1">
    <location>
        <begin position="123"/>
        <end position="137"/>
    </location>
</feature>
<accession>A0A6J4S127</accession>
<gene>
    <name evidence="2" type="ORF">AVDCRST_MAG39-360</name>
</gene>
<name>A0A6J4S127_9SPHN</name>
<evidence type="ECO:0000313" key="2">
    <source>
        <dbReference type="EMBL" id="CAA9482596.1"/>
    </source>
</evidence>
<proteinExistence type="predicted"/>